<reference evidence="2" key="2">
    <citation type="journal article" date="2023" name="IMA Fungus">
        <title>Comparative genomic study of the Penicillium genus elucidates a diverse pangenome and 15 lateral gene transfer events.</title>
        <authorList>
            <person name="Petersen C."/>
            <person name="Sorensen T."/>
            <person name="Nielsen M.R."/>
            <person name="Sondergaard T.E."/>
            <person name="Sorensen J.L."/>
            <person name="Fitzpatrick D.A."/>
            <person name="Frisvad J.C."/>
            <person name="Nielsen K.L."/>
        </authorList>
    </citation>
    <scope>NUCLEOTIDE SEQUENCE</scope>
    <source>
        <strain evidence="2">IBT 29864</strain>
    </source>
</reference>
<feature type="transmembrane region" description="Helical" evidence="1">
    <location>
        <begin position="31"/>
        <end position="53"/>
    </location>
</feature>
<dbReference type="AlphaFoldDB" id="A0A9W9R7E3"/>
<dbReference type="RefSeq" id="XP_056549001.1">
    <property type="nucleotide sequence ID" value="XM_056705103.1"/>
</dbReference>
<reference evidence="2" key="1">
    <citation type="submission" date="2022-11" db="EMBL/GenBank/DDBJ databases">
        <authorList>
            <person name="Petersen C."/>
        </authorList>
    </citation>
    <scope>NUCLEOTIDE SEQUENCE</scope>
    <source>
        <strain evidence="2">IBT 29864</strain>
    </source>
</reference>
<gene>
    <name evidence="2" type="ORF">N7496_012190</name>
</gene>
<organism evidence="2 3">
    <name type="scientific">Penicillium cataractarum</name>
    <dbReference type="NCBI Taxonomy" id="2100454"/>
    <lineage>
        <taxon>Eukaryota</taxon>
        <taxon>Fungi</taxon>
        <taxon>Dikarya</taxon>
        <taxon>Ascomycota</taxon>
        <taxon>Pezizomycotina</taxon>
        <taxon>Eurotiomycetes</taxon>
        <taxon>Eurotiomycetidae</taxon>
        <taxon>Eurotiales</taxon>
        <taxon>Aspergillaceae</taxon>
        <taxon>Penicillium</taxon>
    </lineage>
</organism>
<sequence>MSETSSTETGCGSDCSVTLAGYWHDKHEMCFILWAFDWFVVIQIRLGLGYQYLGFLEDRPLLTDQ</sequence>
<dbReference type="Proteomes" id="UP001147782">
    <property type="component" value="Unassembled WGS sequence"/>
</dbReference>
<evidence type="ECO:0000313" key="3">
    <source>
        <dbReference type="Proteomes" id="UP001147782"/>
    </source>
</evidence>
<keyword evidence="1" id="KW-1133">Transmembrane helix</keyword>
<keyword evidence="3" id="KW-1185">Reference proteome</keyword>
<evidence type="ECO:0000313" key="2">
    <source>
        <dbReference type="EMBL" id="KAJ5354978.1"/>
    </source>
</evidence>
<dbReference type="GeneID" id="81444282"/>
<accession>A0A9W9R7E3</accession>
<dbReference type="EMBL" id="JAPZBS010000010">
    <property type="protein sequence ID" value="KAJ5354978.1"/>
    <property type="molecule type" value="Genomic_DNA"/>
</dbReference>
<keyword evidence="1" id="KW-0812">Transmembrane</keyword>
<comment type="caution">
    <text evidence="2">The sequence shown here is derived from an EMBL/GenBank/DDBJ whole genome shotgun (WGS) entry which is preliminary data.</text>
</comment>
<keyword evidence="1" id="KW-0472">Membrane</keyword>
<protein>
    <submittedName>
        <fullName evidence="2">Uncharacterized protein</fullName>
    </submittedName>
</protein>
<proteinExistence type="predicted"/>
<name>A0A9W9R7E3_9EURO</name>
<evidence type="ECO:0000256" key="1">
    <source>
        <dbReference type="SAM" id="Phobius"/>
    </source>
</evidence>